<proteinExistence type="predicted"/>
<evidence type="ECO:0000256" key="4">
    <source>
        <dbReference type="ARBA" id="ARBA00022840"/>
    </source>
</evidence>
<evidence type="ECO:0000313" key="6">
    <source>
        <dbReference type="EMBL" id="MEJ8814527.1"/>
    </source>
</evidence>
<dbReference type="SMART" id="SM00382">
    <property type="entry name" value="AAA"/>
    <property type="match status" value="1"/>
</dbReference>
<evidence type="ECO:0000256" key="2">
    <source>
        <dbReference type="ARBA" id="ARBA00022475"/>
    </source>
</evidence>
<dbReference type="PANTHER" id="PTHR45772">
    <property type="entry name" value="CONSERVED COMPONENT OF ABC TRANSPORTER FOR NATURAL AMINO ACIDS-RELATED"/>
    <property type="match status" value="1"/>
</dbReference>
<dbReference type="Gene3D" id="3.40.50.300">
    <property type="entry name" value="P-loop containing nucleotide triphosphate hydrolases"/>
    <property type="match status" value="1"/>
</dbReference>
<protein>
    <submittedName>
        <fullName evidence="6">ATP-binding cassette domain-containing protein</fullName>
    </submittedName>
</protein>
<keyword evidence="2" id="KW-0472">Membrane</keyword>
<organism evidence="6 7">
    <name type="scientific">Variovorax ureilyticus</name>
    <dbReference type="NCBI Taxonomy" id="1836198"/>
    <lineage>
        <taxon>Bacteria</taxon>
        <taxon>Pseudomonadati</taxon>
        <taxon>Pseudomonadota</taxon>
        <taxon>Betaproteobacteria</taxon>
        <taxon>Burkholderiales</taxon>
        <taxon>Comamonadaceae</taxon>
        <taxon>Variovorax</taxon>
    </lineage>
</organism>
<gene>
    <name evidence="6" type="ORF">WKW77_25850</name>
</gene>
<dbReference type="PANTHER" id="PTHR45772:SF8">
    <property type="entry name" value="HIGH-AFFINITY BRANCHED-CHAIN AMINO ACID TRANSPORT ATP-BINDING PROTEIN"/>
    <property type="match status" value="1"/>
</dbReference>
<dbReference type="InterPro" id="IPR003439">
    <property type="entry name" value="ABC_transporter-like_ATP-bd"/>
</dbReference>
<keyword evidence="3" id="KW-0547">Nucleotide-binding</keyword>
<keyword evidence="2" id="KW-1003">Cell membrane</keyword>
<reference evidence="6 7" key="1">
    <citation type="submission" date="2024-03" db="EMBL/GenBank/DDBJ databases">
        <title>Novel species of the genus Variovorax.</title>
        <authorList>
            <person name="Liu Q."/>
            <person name="Xin Y.-H."/>
        </authorList>
    </citation>
    <scope>NUCLEOTIDE SEQUENCE [LARGE SCALE GENOMIC DNA]</scope>
    <source>
        <strain evidence="6 7">KACC 18899</strain>
    </source>
</reference>
<sequence length="247" mass="26833">MSALLEVRSVKKHFGGVRALECIDLSLDAGRIYCIVGPNGCGKSTLLSIISGEQRPTAGSIWFAGKEITGISPSRIARMGILRKFQAPSIFPELSVAENVECAFMAKRSAIERLTTTRHVASLTELLRTIGLEHRAEMLAEDLAHGEKQWLEIGMLLAGDSAVLLLDEPTAGMTMRETQQTVELIRRISSDHGRTVLAIEHDMSFVAGLQCEVIALLRGKVLCTGTYAEVSSNPEVREAYLGTASHV</sequence>
<evidence type="ECO:0000256" key="3">
    <source>
        <dbReference type="ARBA" id="ARBA00022741"/>
    </source>
</evidence>
<feature type="domain" description="ABC transporter" evidence="5">
    <location>
        <begin position="5"/>
        <end position="243"/>
    </location>
</feature>
<dbReference type="EMBL" id="JBBKZU010000013">
    <property type="protein sequence ID" value="MEJ8814527.1"/>
    <property type="molecule type" value="Genomic_DNA"/>
</dbReference>
<dbReference type="GO" id="GO:0005524">
    <property type="term" value="F:ATP binding"/>
    <property type="evidence" value="ECO:0007669"/>
    <property type="project" value="UniProtKB-KW"/>
</dbReference>
<dbReference type="Proteomes" id="UP001365846">
    <property type="component" value="Unassembled WGS sequence"/>
</dbReference>
<evidence type="ECO:0000256" key="1">
    <source>
        <dbReference type="ARBA" id="ARBA00022448"/>
    </source>
</evidence>
<dbReference type="PROSITE" id="PS50893">
    <property type="entry name" value="ABC_TRANSPORTER_2"/>
    <property type="match status" value="1"/>
</dbReference>
<dbReference type="CDD" id="cd03219">
    <property type="entry name" value="ABC_Mj1267_LivG_branched"/>
    <property type="match status" value="1"/>
</dbReference>
<keyword evidence="4 6" id="KW-0067">ATP-binding</keyword>
<dbReference type="InterPro" id="IPR032823">
    <property type="entry name" value="BCA_ABC_TP_C"/>
</dbReference>
<dbReference type="InterPro" id="IPR003593">
    <property type="entry name" value="AAA+_ATPase"/>
</dbReference>
<evidence type="ECO:0000313" key="7">
    <source>
        <dbReference type="Proteomes" id="UP001365846"/>
    </source>
</evidence>
<dbReference type="InterPro" id="IPR051120">
    <property type="entry name" value="ABC_AA/LPS_Transport"/>
</dbReference>
<accession>A0ABU8VLI6</accession>
<dbReference type="SUPFAM" id="SSF52540">
    <property type="entry name" value="P-loop containing nucleoside triphosphate hydrolases"/>
    <property type="match status" value="1"/>
</dbReference>
<keyword evidence="7" id="KW-1185">Reference proteome</keyword>
<keyword evidence="1" id="KW-0813">Transport</keyword>
<evidence type="ECO:0000259" key="5">
    <source>
        <dbReference type="PROSITE" id="PS50893"/>
    </source>
</evidence>
<dbReference type="RefSeq" id="WP_340359753.1">
    <property type="nucleotide sequence ID" value="NZ_JBBKZU010000013.1"/>
</dbReference>
<dbReference type="Pfam" id="PF00005">
    <property type="entry name" value="ABC_tran"/>
    <property type="match status" value="1"/>
</dbReference>
<dbReference type="InterPro" id="IPR027417">
    <property type="entry name" value="P-loop_NTPase"/>
</dbReference>
<name>A0ABU8VLI6_9BURK</name>
<dbReference type="Pfam" id="PF12399">
    <property type="entry name" value="BCA_ABC_TP_C"/>
    <property type="match status" value="1"/>
</dbReference>
<comment type="caution">
    <text evidence="6">The sequence shown here is derived from an EMBL/GenBank/DDBJ whole genome shotgun (WGS) entry which is preliminary data.</text>
</comment>